<dbReference type="PANTHER" id="PTHR40072">
    <property type="entry name" value="MOLYBDOPTERIN-GUANINE DINUCLEOTIDE BIOSYNTHESIS ADAPTER PROTEIN-RELATED"/>
    <property type="match status" value="1"/>
</dbReference>
<dbReference type="CDD" id="cd03116">
    <property type="entry name" value="MobB"/>
    <property type="match status" value="1"/>
</dbReference>
<dbReference type="Gene3D" id="3.40.50.300">
    <property type="entry name" value="P-loop containing nucleotide triphosphate hydrolases"/>
    <property type="match status" value="1"/>
</dbReference>
<proteinExistence type="predicted"/>
<dbReference type="InterPro" id="IPR027417">
    <property type="entry name" value="P-loop_NTPase"/>
</dbReference>
<dbReference type="GO" id="GO:0005525">
    <property type="term" value="F:GTP binding"/>
    <property type="evidence" value="ECO:0007669"/>
    <property type="project" value="InterPro"/>
</dbReference>
<dbReference type="InterPro" id="IPR004435">
    <property type="entry name" value="MobB_dom"/>
</dbReference>
<name>A0A519BK78_9DELT</name>
<comment type="caution">
    <text evidence="2">The sequence shown here is derived from an EMBL/GenBank/DDBJ whole genome shotgun (WGS) entry which is preliminary data.</text>
</comment>
<gene>
    <name evidence="2" type="primary">mobB</name>
    <name evidence="2" type="ORF">EVG15_10060</name>
</gene>
<dbReference type="PANTHER" id="PTHR40072:SF1">
    <property type="entry name" value="MOLYBDOPTERIN-GUANINE DINUCLEOTIDE BIOSYNTHESIS ADAPTER PROTEIN"/>
    <property type="match status" value="1"/>
</dbReference>
<reference evidence="2 3" key="1">
    <citation type="journal article" date="2019" name="ISME J.">
        <title>Insights into ecological role of a new deltaproteobacterial order Candidatus Acidulodesulfobacterales by metagenomics and metatranscriptomics.</title>
        <authorList>
            <person name="Tan S."/>
            <person name="Liu J."/>
            <person name="Fang Y."/>
            <person name="Hedlund B.P."/>
            <person name="Lian Z.H."/>
            <person name="Huang L.Y."/>
            <person name="Li J.T."/>
            <person name="Huang L.N."/>
            <person name="Li W.J."/>
            <person name="Jiang H.C."/>
            <person name="Dong H.L."/>
            <person name="Shu W.S."/>
        </authorList>
    </citation>
    <scope>NUCLEOTIDE SEQUENCE [LARGE SCALE GENOMIC DNA]</scope>
    <source>
        <strain evidence="2">AP1</strain>
    </source>
</reference>
<evidence type="ECO:0000313" key="2">
    <source>
        <dbReference type="EMBL" id="RZD17656.1"/>
    </source>
</evidence>
<dbReference type="InterPro" id="IPR052539">
    <property type="entry name" value="MGD_biosynthesis_adapter"/>
</dbReference>
<dbReference type="AlphaFoldDB" id="A0A519BK78"/>
<sequence length="191" mass="21662">MINMKDNLDRKPFAVSFIAKSGTGKTTLIEKLIKIFAGKKYKVSSIKHTDHKFEADIKGKDSWIHKHAGAFSTMLLSDDSMAFFSDIKKPDAFDVHNNIDSGRNINTIDSLINKFFYGSDILIVEGFKDVSIPKVELFRKELNPELQLKYADDDDCILVCGDVLIDNLNKPQININESDKIAVFLEKFIKK</sequence>
<dbReference type="SUPFAM" id="SSF52540">
    <property type="entry name" value="P-loop containing nucleoside triphosphate hydrolases"/>
    <property type="match status" value="1"/>
</dbReference>
<evidence type="ECO:0000313" key="3">
    <source>
        <dbReference type="Proteomes" id="UP000319296"/>
    </source>
</evidence>
<feature type="domain" description="Molybdopterin-guanine dinucleotide biosynthesis protein B (MobB)" evidence="1">
    <location>
        <begin position="15"/>
        <end position="157"/>
    </location>
</feature>
<dbReference type="Pfam" id="PF03205">
    <property type="entry name" value="MobB"/>
    <property type="match status" value="1"/>
</dbReference>
<accession>A0A519BK78</accession>
<evidence type="ECO:0000259" key="1">
    <source>
        <dbReference type="Pfam" id="PF03205"/>
    </source>
</evidence>
<organism evidence="2 3">
    <name type="scientific">Candidatus Acididesulfobacter diazotrophicus</name>
    <dbReference type="NCBI Taxonomy" id="2597226"/>
    <lineage>
        <taxon>Bacteria</taxon>
        <taxon>Deltaproteobacteria</taxon>
        <taxon>Candidatus Acidulodesulfobacterales</taxon>
        <taxon>Candidatus Acididesulfobacter</taxon>
    </lineage>
</organism>
<dbReference type="GO" id="GO:0006777">
    <property type="term" value="P:Mo-molybdopterin cofactor biosynthetic process"/>
    <property type="evidence" value="ECO:0007669"/>
    <property type="project" value="InterPro"/>
</dbReference>
<dbReference type="NCBIfam" id="TIGR00176">
    <property type="entry name" value="mobB"/>
    <property type="match status" value="1"/>
</dbReference>
<dbReference type="EMBL" id="SGBB01000027">
    <property type="protein sequence ID" value="RZD17656.1"/>
    <property type="molecule type" value="Genomic_DNA"/>
</dbReference>
<protein>
    <submittedName>
        <fullName evidence="2">Molybdopterin-guanine dinucleotide biosynthesis protein B</fullName>
    </submittedName>
</protein>
<dbReference type="Proteomes" id="UP000319296">
    <property type="component" value="Unassembled WGS sequence"/>
</dbReference>